<organism evidence="2 3">
    <name type="scientific">Desulfofustis limnaeus</name>
    <dbReference type="NCBI Taxonomy" id="2740163"/>
    <lineage>
        <taxon>Bacteria</taxon>
        <taxon>Pseudomonadati</taxon>
        <taxon>Thermodesulfobacteriota</taxon>
        <taxon>Desulfobulbia</taxon>
        <taxon>Desulfobulbales</taxon>
        <taxon>Desulfocapsaceae</taxon>
        <taxon>Desulfofustis</taxon>
    </lineage>
</organism>
<keyword evidence="3" id="KW-1185">Reference proteome</keyword>
<evidence type="ECO:0008006" key="4">
    <source>
        <dbReference type="Google" id="ProtNLM"/>
    </source>
</evidence>
<accession>A0ABN6LZ19</accession>
<gene>
    <name evidence="2" type="ORF">DPPLL_02030</name>
</gene>
<name>A0ABN6LZ19_9BACT</name>
<protein>
    <recommendedName>
        <fullName evidence="4">DNA-binding protein</fullName>
    </recommendedName>
</protein>
<evidence type="ECO:0000313" key="3">
    <source>
        <dbReference type="Proteomes" id="UP000830055"/>
    </source>
</evidence>
<feature type="signal peptide" evidence="1">
    <location>
        <begin position="1"/>
        <end position="27"/>
    </location>
</feature>
<dbReference type="EMBL" id="AP025516">
    <property type="protein sequence ID" value="BDD85838.1"/>
    <property type="molecule type" value="Genomic_DNA"/>
</dbReference>
<dbReference type="RefSeq" id="WP_284152966.1">
    <property type="nucleotide sequence ID" value="NZ_AP025516.1"/>
</dbReference>
<sequence>MKHPSAGMLFPVLAFIILLLTPAPNQAADAPAHGGVLTGTVLETMNGAGYTYVHLETADATIWVALPESSVETGKTVSLLPGMVMQDFHSNAFDRTFDSIVFSPGLADNQTAGAPGAQANKEGGNAFAAAVAAERGAVQQQIPPQSGGSQAAIVPFSETSVEKAQGEHAYTVAELYAKAKELDGSVVRVRGQVVKFNTNIMGRNWVHVQDGSGDPVNNTHDLVITTSQEVTLQQVVTLEGTVAAAKDFGAGYAYEVLLEQATIVE</sequence>
<keyword evidence="1" id="KW-0732">Signal</keyword>
<proteinExistence type="predicted"/>
<evidence type="ECO:0000256" key="1">
    <source>
        <dbReference type="SAM" id="SignalP"/>
    </source>
</evidence>
<reference evidence="2 3" key="1">
    <citation type="submission" date="2022-01" db="EMBL/GenBank/DDBJ databases">
        <title>Desulfofustis limnae sp. nov., a novel mesophilic sulfate-reducing bacterium isolated from marsh soil.</title>
        <authorList>
            <person name="Watanabe M."/>
            <person name="Takahashi A."/>
            <person name="Kojima H."/>
            <person name="Fukui M."/>
        </authorList>
    </citation>
    <scope>NUCLEOTIDE SEQUENCE [LARGE SCALE GENOMIC DNA]</scope>
    <source>
        <strain evidence="2 3">PPLL</strain>
    </source>
</reference>
<dbReference type="Proteomes" id="UP000830055">
    <property type="component" value="Chromosome"/>
</dbReference>
<evidence type="ECO:0000313" key="2">
    <source>
        <dbReference type="EMBL" id="BDD85838.1"/>
    </source>
</evidence>
<feature type="chain" id="PRO_5045784201" description="DNA-binding protein" evidence="1">
    <location>
        <begin position="28"/>
        <end position="265"/>
    </location>
</feature>